<reference evidence="5 6" key="1">
    <citation type="journal article" date="2016" name="Nat. Commun.">
        <title>Extremotolerant tardigrade genome and improved radiotolerance of human cultured cells by tardigrade-unique protein.</title>
        <authorList>
            <person name="Hashimoto T."/>
            <person name="Horikawa D.D."/>
            <person name="Saito Y."/>
            <person name="Kuwahara H."/>
            <person name="Kozuka-Hata H."/>
            <person name="Shin-I T."/>
            <person name="Minakuchi Y."/>
            <person name="Ohishi K."/>
            <person name="Motoyama A."/>
            <person name="Aizu T."/>
            <person name="Enomoto A."/>
            <person name="Kondo K."/>
            <person name="Tanaka S."/>
            <person name="Hara Y."/>
            <person name="Koshikawa S."/>
            <person name="Sagara H."/>
            <person name="Miura T."/>
            <person name="Yokobori S."/>
            <person name="Miyagawa K."/>
            <person name="Suzuki Y."/>
            <person name="Kubo T."/>
            <person name="Oyama M."/>
            <person name="Kohara Y."/>
            <person name="Fujiyama A."/>
            <person name="Arakawa K."/>
            <person name="Katayama T."/>
            <person name="Toyoda A."/>
            <person name="Kunieda T."/>
        </authorList>
    </citation>
    <scope>NUCLEOTIDE SEQUENCE [LARGE SCALE GENOMIC DNA]</scope>
    <source>
        <strain evidence="5 6">YOKOZUNA-1</strain>
    </source>
</reference>
<evidence type="ECO:0000256" key="1">
    <source>
        <dbReference type="ARBA" id="ARBA00007057"/>
    </source>
</evidence>
<accession>A0A1D1W9B4</accession>
<feature type="region of interest" description="Disordered" evidence="3">
    <location>
        <begin position="1"/>
        <end position="21"/>
    </location>
</feature>
<comment type="similarity">
    <text evidence="1">Belongs to the maelstrom family.</text>
</comment>
<keyword evidence="6" id="KW-1185">Reference proteome</keyword>
<sequence>MFSLDVVPPLPKKKKNKPPSAYKPNNYKLFVTERCAQTGTPIVVGYEKFKNEWLLVPEEKKEEYKIRAKEMWEAEKAERTVNPVDKIVLQGDASKAFRNTSSCFVVSTTGTKRHPNEEMYYPLGKRYPKQKNPQPSGDSSCSSVASGLISSSTPLQDPNHDLMEEAEGEVYVYPDRESDMWLQQPDFSEPEVHTEADSIAAIYEYYHTLEDICRLDVFVISCVPAIYASGTKKSAVLPLNRPLELAVTTFNLKEGRGIGFVHAFVSPGNLPSLTHADADECRLERHGIPYAKNLAPDDDTVQEFYRTCKVDEDYLNMYKRILNFLGVLDIADAHKFRLPPVCCPLSELEVNSECVRWLHAKAEEDIKKQNLTLELPRLQFASLEAFSQMAVFHKFKSGSPVGIFADEDPLKRAFAAHKYYISLQTLK</sequence>
<evidence type="ECO:0000259" key="4">
    <source>
        <dbReference type="Pfam" id="PF13017"/>
    </source>
</evidence>
<keyword evidence="2" id="KW-0943">RNA-mediated gene silencing</keyword>
<feature type="compositionally biased region" description="Low complexity" evidence="3">
    <location>
        <begin position="136"/>
        <end position="146"/>
    </location>
</feature>
<dbReference type="EMBL" id="BDGG01000070">
    <property type="protein sequence ID" value="GAV09947.1"/>
    <property type="molecule type" value="Genomic_DNA"/>
</dbReference>
<protein>
    <recommendedName>
        <fullName evidence="4">Maelstrom domain-containing protein</fullName>
    </recommendedName>
</protein>
<proteinExistence type="inferred from homology"/>
<dbReference type="GO" id="GO:0031047">
    <property type="term" value="P:regulatory ncRNA-mediated gene silencing"/>
    <property type="evidence" value="ECO:0007669"/>
    <property type="project" value="UniProtKB-KW"/>
</dbReference>
<comment type="caution">
    <text evidence="5">The sequence shown here is derived from an EMBL/GenBank/DDBJ whole genome shotgun (WGS) entry which is preliminary data.</text>
</comment>
<gene>
    <name evidence="5" type="primary">RvY_19424-1</name>
    <name evidence="5" type="synonym">RvY_19424.1</name>
    <name evidence="5" type="ORF">RvY_19424</name>
</gene>
<name>A0A1D1W9B4_RAMVA</name>
<dbReference type="InterPro" id="IPR024970">
    <property type="entry name" value="Maelstrom"/>
</dbReference>
<feature type="region of interest" description="Disordered" evidence="3">
    <location>
        <begin position="117"/>
        <end position="159"/>
    </location>
</feature>
<dbReference type="AlphaFoldDB" id="A0A1D1W9B4"/>
<dbReference type="GO" id="GO:0060964">
    <property type="term" value="P:regulation of miRNA-mediated gene silencing"/>
    <property type="evidence" value="ECO:0007669"/>
    <property type="project" value="InterPro"/>
</dbReference>
<dbReference type="OrthoDB" id="24555at2759"/>
<organism evidence="5 6">
    <name type="scientific">Ramazzottius varieornatus</name>
    <name type="common">Water bear</name>
    <name type="synonym">Tardigrade</name>
    <dbReference type="NCBI Taxonomy" id="947166"/>
    <lineage>
        <taxon>Eukaryota</taxon>
        <taxon>Metazoa</taxon>
        <taxon>Ecdysozoa</taxon>
        <taxon>Tardigrada</taxon>
        <taxon>Eutardigrada</taxon>
        <taxon>Parachela</taxon>
        <taxon>Hypsibioidea</taxon>
        <taxon>Ramazzottiidae</taxon>
        <taxon>Ramazzottius</taxon>
    </lineage>
</organism>
<evidence type="ECO:0000256" key="3">
    <source>
        <dbReference type="SAM" id="MobiDB-lite"/>
    </source>
</evidence>
<dbReference type="Pfam" id="PF13017">
    <property type="entry name" value="Maelstrom"/>
    <property type="match status" value="1"/>
</dbReference>
<evidence type="ECO:0000313" key="5">
    <source>
        <dbReference type="EMBL" id="GAV09947.1"/>
    </source>
</evidence>
<evidence type="ECO:0000256" key="2">
    <source>
        <dbReference type="ARBA" id="ARBA00023158"/>
    </source>
</evidence>
<dbReference type="Proteomes" id="UP000186922">
    <property type="component" value="Unassembled WGS sequence"/>
</dbReference>
<feature type="domain" description="Maelstrom" evidence="4">
    <location>
        <begin position="242"/>
        <end position="365"/>
    </location>
</feature>
<evidence type="ECO:0000313" key="6">
    <source>
        <dbReference type="Proteomes" id="UP000186922"/>
    </source>
</evidence>